<dbReference type="PANTHER" id="PTHR10059">
    <property type="entry name" value="GRANULOCYTE-MACROPHAGE COLONY-STIMULATING FACTOR GM-CSF"/>
    <property type="match status" value="1"/>
</dbReference>
<evidence type="ECO:0000256" key="3">
    <source>
        <dbReference type="ARBA" id="ARBA00009378"/>
    </source>
</evidence>
<evidence type="ECO:0000256" key="10">
    <source>
        <dbReference type="ARBA" id="ARBA00023180"/>
    </source>
</evidence>
<keyword evidence="6" id="KW-0964">Secreted</keyword>
<sequence>MWLQNLLLLGTVVCSISAPTRPPSPVTRPWQHVDAIKEALSLLNESNDTDAVMNETVEVVSEMFEPQEPTCLQTRLGLYRQGLRGSLTSLKSPLTLMASHYKQHCPPTEELCYGEFIKDFISTLKEIFRKYKEDYHIEKVYKDMDELTKICPKLQPTESHKKCTTETSNFSKFKEALRRVVISIEGWKSCKMIKDIL</sequence>
<dbReference type="GO" id="GO:0005615">
    <property type="term" value="C:extracellular space"/>
    <property type="evidence" value="ECO:0007669"/>
    <property type="project" value="UniProtKB-KW"/>
</dbReference>
<dbReference type="InterPro" id="IPR009079">
    <property type="entry name" value="4_helix_cytokine-like_core"/>
</dbReference>
<keyword evidence="5" id="KW-0202">Cytokine</keyword>
<reference evidence="14 15" key="1">
    <citation type="journal article" date="2019" name="Mol. Ecol. Resour.">
        <title>Improving Illumina assemblies with Hi-C and long reads: an example with the North African dromedary.</title>
        <authorList>
            <person name="Elbers J.P."/>
            <person name="Rogers M.F."/>
            <person name="Perelman P.L."/>
            <person name="Proskuryakova A.A."/>
            <person name="Serdyukova N.A."/>
            <person name="Johnson W.E."/>
            <person name="Horin P."/>
            <person name="Corander J."/>
            <person name="Murphy D."/>
            <person name="Burger P.A."/>
        </authorList>
    </citation>
    <scope>NUCLEOTIDE SEQUENCE [LARGE SCALE GENOMIC DNA]</scope>
    <source>
        <strain evidence="14">Drom800</strain>
        <tissue evidence="14">Blood</tissue>
    </source>
</reference>
<feature type="signal peptide" evidence="13">
    <location>
        <begin position="1"/>
        <end position="17"/>
    </location>
</feature>
<comment type="subunit">
    <text evidence="11">Monomer. The signaling GM-CSF receptor complex is a dodecamer of two head-to-head hexamers of two alpha, two beta, and two ligand subunits.</text>
</comment>
<evidence type="ECO:0000256" key="2">
    <source>
        <dbReference type="ARBA" id="ARBA00004613"/>
    </source>
</evidence>
<dbReference type="PRINTS" id="PR00693">
    <property type="entry name" value="GMCSFACTOR"/>
</dbReference>
<dbReference type="SUPFAM" id="SSF47266">
    <property type="entry name" value="4-helical cytokines"/>
    <property type="match status" value="1"/>
</dbReference>
<evidence type="ECO:0000256" key="13">
    <source>
        <dbReference type="SAM" id="SignalP"/>
    </source>
</evidence>
<evidence type="ECO:0000256" key="1">
    <source>
        <dbReference type="ARBA" id="ARBA00003164"/>
    </source>
</evidence>
<dbReference type="PANTHER" id="PTHR10059:SF0">
    <property type="entry name" value="GRANULOCYTE-MACROPHAGE COLONY-STIMULATING FACTOR"/>
    <property type="match status" value="1"/>
</dbReference>
<evidence type="ECO:0000313" key="15">
    <source>
        <dbReference type="Proteomes" id="UP000299084"/>
    </source>
</evidence>
<keyword evidence="8" id="KW-0339">Growth factor</keyword>
<keyword evidence="9" id="KW-1015">Disulfide bond</keyword>
<organism evidence="14 15">
    <name type="scientific">Camelus dromedarius</name>
    <name type="common">Dromedary</name>
    <name type="synonym">Arabian camel</name>
    <dbReference type="NCBI Taxonomy" id="9838"/>
    <lineage>
        <taxon>Eukaryota</taxon>
        <taxon>Metazoa</taxon>
        <taxon>Chordata</taxon>
        <taxon>Craniata</taxon>
        <taxon>Vertebrata</taxon>
        <taxon>Euteleostomi</taxon>
        <taxon>Mammalia</taxon>
        <taxon>Eutheria</taxon>
        <taxon>Laurasiatheria</taxon>
        <taxon>Artiodactyla</taxon>
        <taxon>Tylopoda</taxon>
        <taxon>Camelidae</taxon>
        <taxon>Camelus</taxon>
    </lineage>
</organism>
<dbReference type="SMART" id="SM00040">
    <property type="entry name" value="CSF2"/>
    <property type="match status" value="1"/>
</dbReference>
<dbReference type="Pfam" id="PF01109">
    <property type="entry name" value="GM_CSF"/>
    <property type="match status" value="1"/>
</dbReference>
<evidence type="ECO:0000256" key="12">
    <source>
        <dbReference type="ARBA" id="ARBA00029601"/>
    </source>
</evidence>
<keyword evidence="7 13" id="KW-0732">Signal</keyword>
<gene>
    <name evidence="14" type="ORF">Cadr_000004608</name>
</gene>
<evidence type="ECO:0000256" key="8">
    <source>
        <dbReference type="ARBA" id="ARBA00023030"/>
    </source>
</evidence>
<protein>
    <recommendedName>
        <fullName evidence="4">Granulocyte-macrophage colony-stimulating factor</fullName>
    </recommendedName>
    <alternativeName>
        <fullName evidence="12">Colony-stimulating factor</fullName>
    </alternativeName>
</protein>
<dbReference type="GO" id="GO:0005129">
    <property type="term" value="F:granulocyte macrophage colony-stimulating factor receptor binding"/>
    <property type="evidence" value="ECO:0007669"/>
    <property type="project" value="InterPro"/>
</dbReference>
<keyword evidence="10" id="KW-0325">Glycoprotein</keyword>
<keyword evidence="15" id="KW-1185">Reference proteome</keyword>
<evidence type="ECO:0000256" key="4">
    <source>
        <dbReference type="ARBA" id="ARBA00018697"/>
    </source>
</evidence>
<comment type="function">
    <text evidence="1">Cytokine that stimulates the growth and differentiation of hematopoietic precursor cells from various lineages, including granulocytes, macrophages, eosinophils and erythrocytes.</text>
</comment>
<dbReference type="InterPro" id="IPR000773">
    <property type="entry name" value="GM_colony-stim-fac"/>
</dbReference>
<evidence type="ECO:0000256" key="5">
    <source>
        <dbReference type="ARBA" id="ARBA00022514"/>
    </source>
</evidence>
<feature type="chain" id="PRO_5024361891" description="Granulocyte-macrophage colony-stimulating factor" evidence="13">
    <location>
        <begin position="18"/>
        <end position="197"/>
    </location>
</feature>
<dbReference type="AlphaFoldDB" id="A0A5N4ECN6"/>
<dbReference type="Proteomes" id="UP000299084">
    <property type="component" value="Unassembled WGS sequence"/>
</dbReference>
<proteinExistence type="inferred from homology"/>
<evidence type="ECO:0000256" key="11">
    <source>
        <dbReference type="ARBA" id="ARBA00025874"/>
    </source>
</evidence>
<dbReference type="GO" id="GO:0005125">
    <property type="term" value="F:cytokine activity"/>
    <property type="evidence" value="ECO:0007669"/>
    <property type="project" value="UniProtKB-KW"/>
</dbReference>
<evidence type="ECO:0000313" key="14">
    <source>
        <dbReference type="EMBL" id="KAB1280909.1"/>
    </source>
</evidence>
<evidence type="ECO:0000256" key="9">
    <source>
        <dbReference type="ARBA" id="ARBA00023157"/>
    </source>
</evidence>
<dbReference type="GO" id="GO:0006955">
    <property type="term" value="P:immune response"/>
    <property type="evidence" value="ECO:0007669"/>
    <property type="project" value="InterPro"/>
</dbReference>
<dbReference type="GO" id="GO:0030099">
    <property type="term" value="P:myeloid cell differentiation"/>
    <property type="evidence" value="ECO:0007669"/>
    <property type="project" value="TreeGrafter"/>
</dbReference>
<name>A0A5N4ECN6_CAMDR</name>
<evidence type="ECO:0000256" key="6">
    <source>
        <dbReference type="ARBA" id="ARBA00022525"/>
    </source>
</evidence>
<comment type="caution">
    <text evidence="14">The sequence shown here is derived from an EMBL/GenBank/DDBJ whole genome shotgun (WGS) entry which is preliminary data.</text>
</comment>
<dbReference type="GO" id="GO:0008083">
    <property type="term" value="F:growth factor activity"/>
    <property type="evidence" value="ECO:0007669"/>
    <property type="project" value="UniProtKB-KW"/>
</dbReference>
<dbReference type="STRING" id="9838.ENSCDRP00005000209"/>
<comment type="similarity">
    <text evidence="3">Belongs to the GM-CSF family.</text>
</comment>
<dbReference type="EMBL" id="JWIN03000003">
    <property type="protein sequence ID" value="KAB1280909.1"/>
    <property type="molecule type" value="Genomic_DNA"/>
</dbReference>
<evidence type="ECO:0000256" key="7">
    <source>
        <dbReference type="ARBA" id="ARBA00022729"/>
    </source>
</evidence>
<comment type="subcellular location">
    <subcellularLocation>
        <location evidence="2">Secreted</location>
    </subcellularLocation>
</comment>
<dbReference type="Gene3D" id="1.20.1250.10">
    <property type="match status" value="1"/>
</dbReference>
<accession>A0A5N4ECN6</accession>